<dbReference type="InterPro" id="IPR036390">
    <property type="entry name" value="WH_DNA-bd_sf"/>
</dbReference>
<dbReference type="OrthoDB" id="9814826at2"/>
<dbReference type="Gene3D" id="1.10.10.10">
    <property type="entry name" value="Winged helix-like DNA-binding domain superfamily/Winged helix DNA-binding domain"/>
    <property type="match status" value="1"/>
</dbReference>
<evidence type="ECO:0000313" key="3">
    <source>
        <dbReference type="Proteomes" id="UP000282957"/>
    </source>
</evidence>
<proteinExistence type="predicted"/>
<reference evidence="2 3" key="1">
    <citation type="submission" date="2019-01" db="EMBL/GenBank/DDBJ databases">
        <authorList>
            <person name="Chen W.-M."/>
        </authorList>
    </citation>
    <scope>NUCLEOTIDE SEQUENCE [LARGE SCALE GENOMIC DNA]</scope>
    <source>
        <strain evidence="2 3">CCP-6</strain>
    </source>
</reference>
<dbReference type="RefSeq" id="WP_127787290.1">
    <property type="nucleotide sequence ID" value="NZ_SACL01000003.1"/>
</dbReference>
<protein>
    <submittedName>
        <fullName evidence="2">PadR family transcriptional regulator</fullName>
    </submittedName>
</protein>
<dbReference type="InterPro" id="IPR005149">
    <property type="entry name" value="Tscrpt_reg_PadR_N"/>
</dbReference>
<dbReference type="InterPro" id="IPR036388">
    <property type="entry name" value="WH-like_DNA-bd_sf"/>
</dbReference>
<dbReference type="PANTHER" id="PTHR43252">
    <property type="entry name" value="TRANSCRIPTIONAL REGULATOR YQJI"/>
    <property type="match status" value="1"/>
</dbReference>
<feature type="domain" description="Transcription regulator PadR N-terminal" evidence="1">
    <location>
        <begin position="48"/>
        <end position="117"/>
    </location>
</feature>
<keyword evidence="3" id="KW-1185">Reference proteome</keyword>
<organism evidence="2 3">
    <name type="scientific">Rhodovarius crocodyli</name>
    <dbReference type="NCBI Taxonomy" id="1979269"/>
    <lineage>
        <taxon>Bacteria</taxon>
        <taxon>Pseudomonadati</taxon>
        <taxon>Pseudomonadota</taxon>
        <taxon>Alphaproteobacteria</taxon>
        <taxon>Acetobacterales</taxon>
        <taxon>Roseomonadaceae</taxon>
        <taxon>Rhodovarius</taxon>
    </lineage>
</organism>
<accession>A0A437MG50</accession>
<comment type="caution">
    <text evidence="2">The sequence shown here is derived from an EMBL/GenBank/DDBJ whole genome shotgun (WGS) entry which is preliminary data.</text>
</comment>
<evidence type="ECO:0000259" key="1">
    <source>
        <dbReference type="Pfam" id="PF03551"/>
    </source>
</evidence>
<gene>
    <name evidence="2" type="ORF">EOD42_09465</name>
</gene>
<evidence type="ECO:0000313" key="2">
    <source>
        <dbReference type="EMBL" id="RVT96638.1"/>
    </source>
</evidence>
<sequence>MFGHHHHHHHRGERRFARGFFGRGDHHEHRGHRGGGRFFDHGELRLLVLHLISEKPRHGYEIIKAIEERLAGAYSPSPGTIYPTLTLLEELGQVSVTEQGGKKLHTITPEGTRALEEAAPQVASIEARIAAAGGDRPQASAMQVMRAMHNLKTALRFRMMRGGMTEEELGRIVAAIDEAARQVERA</sequence>
<dbReference type="Pfam" id="PF03551">
    <property type="entry name" value="PadR"/>
    <property type="match status" value="1"/>
</dbReference>
<dbReference type="SUPFAM" id="SSF46785">
    <property type="entry name" value="Winged helix' DNA-binding domain"/>
    <property type="match status" value="1"/>
</dbReference>
<dbReference type="Proteomes" id="UP000282957">
    <property type="component" value="Unassembled WGS sequence"/>
</dbReference>
<dbReference type="EMBL" id="SACL01000003">
    <property type="protein sequence ID" value="RVT96638.1"/>
    <property type="molecule type" value="Genomic_DNA"/>
</dbReference>
<dbReference type="PANTHER" id="PTHR43252:SF7">
    <property type="entry name" value="TRANSCRIPTIONAL REGULATOR YQJI"/>
    <property type="match status" value="1"/>
</dbReference>
<name>A0A437MG50_9PROT</name>
<dbReference type="AlphaFoldDB" id="A0A437MG50"/>